<dbReference type="EMBL" id="NCKU01006842">
    <property type="protein sequence ID" value="RWS03107.1"/>
    <property type="molecule type" value="Genomic_DNA"/>
</dbReference>
<dbReference type="GO" id="GO:0035348">
    <property type="term" value="P:acetyl-CoA transmembrane transport"/>
    <property type="evidence" value="ECO:0007669"/>
    <property type="project" value="InterPro"/>
</dbReference>
<dbReference type="InterPro" id="IPR036259">
    <property type="entry name" value="MFS_trans_sf"/>
</dbReference>
<feature type="transmembrane region" description="Helical" evidence="5">
    <location>
        <begin position="376"/>
        <end position="402"/>
    </location>
</feature>
<feature type="transmembrane region" description="Helical" evidence="5">
    <location>
        <begin position="529"/>
        <end position="550"/>
    </location>
</feature>
<dbReference type="GO" id="GO:0008521">
    <property type="term" value="F:acetyl-CoA transmembrane transporter activity"/>
    <property type="evidence" value="ECO:0007669"/>
    <property type="project" value="InterPro"/>
</dbReference>
<reference evidence="7" key="2">
    <citation type="submission" date="2018-11" db="EMBL/GenBank/DDBJ databases">
        <title>Trombidioid mite genomics.</title>
        <authorList>
            <person name="Dong X."/>
        </authorList>
    </citation>
    <scope>NUCLEOTIDE SEQUENCE</scope>
    <source>
        <strain evidence="7">UoL-WK</strain>
    </source>
</reference>
<dbReference type="GO" id="GO:0016020">
    <property type="term" value="C:membrane"/>
    <property type="evidence" value="ECO:0007669"/>
    <property type="project" value="UniProtKB-SubCell"/>
</dbReference>
<feature type="transmembrane region" description="Helical" evidence="5">
    <location>
        <begin position="38"/>
        <end position="63"/>
    </location>
</feature>
<evidence type="ECO:0000256" key="1">
    <source>
        <dbReference type="ARBA" id="ARBA00004141"/>
    </source>
</evidence>
<keyword evidence="3 5" id="KW-1133">Transmembrane helix</keyword>
<proteinExistence type="predicted"/>
<dbReference type="EMBL" id="NCKU01006863">
    <property type="protein sequence ID" value="RWS03089.1"/>
    <property type="molecule type" value="Genomic_DNA"/>
</dbReference>
<feature type="transmembrane region" description="Helical" evidence="5">
    <location>
        <begin position="414"/>
        <end position="437"/>
    </location>
</feature>
<evidence type="ECO:0000256" key="2">
    <source>
        <dbReference type="ARBA" id="ARBA00022692"/>
    </source>
</evidence>
<comment type="subcellular location">
    <subcellularLocation>
        <location evidence="1">Membrane</location>
        <topology evidence="1">Multi-pass membrane protein</topology>
    </subcellularLocation>
</comment>
<feature type="transmembrane region" description="Helical" evidence="5">
    <location>
        <begin position="184"/>
        <end position="201"/>
    </location>
</feature>
<feature type="transmembrane region" description="Helical" evidence="5">
    <location>
        <begin position="343"/>
        <end position="364"/>
    </location>
</feature>
<sequence length="566" mass="63990">MTEKQNFEVICVKSIEELKEIKAKDEEKKGLKGDYLNLILLLILYFFQGITLGLCGVIPLIMVNKGVTYDKQAVFSIAHWPYSMKLLWAPIVDSIYSKRFGRRKSWFVPVQYGIALCLLLIALSSKYLLGNNDDPDKTPPKVIALTIAFFILVFLSATQDVAVDGWALTLLSKRNVQYAPSSNAVGITLGSIFGGTLFLALESADFCNSWLRTTKSDTGIVTFESYLLFWSIICFMVTTLVWIFKHETDAVEESGEVELGIVKTYKMLWNILCLPTLRYFALILLTINIATAAADSVTKLKLVEYGLKRENIGLMDLPILPLQLVLPWLVTKFGTKQPLKSSYYLYPFRLVIILVKPLMVWWTIIEYKNGSFSYAYYTGIICCLAISMVSRYCVGMTVWAFMAQVSDPLIGGTYMTLLTTISNLGMSWASTVSLYFVKVLTFYWCPNNGYFCSKDMKIDLSTSNRTLLSDITKPYLNVNESISSEEMIIPSEISAFNQSIFNETMNSDIVSASSNSNEFILIDGYYVEIFISVILGIIWMILIRSTVMWLQSEPKSSWRTSKKVPV</sequence>
<feature type="transmembrane region" description="Helical" evidence="5">
    <location>
        <begin position="143"/>
        <end position="163"/>
    </location>
</feature>
<feature type="transmembrane region" description="Helical" evidence="5">
    <location>
        <begin position="106"/>
        <end position="123"/>
    </location>
</feature>
<dbReference type="PANTHER" id="PTHR12778:SF9">
    <property type="entry name" value="ACETYL-COENZYME A TRANSPORTER 1"/>
    <property type="match status" value="1"/>
</dbReference>
<accession>A0A3S3P843</accession>
<protein>
    <submittedName>
        <fullName evidence="7">Acetyl-coenzyme A transporter 1-like protein</fullName>
    </submittedName>
</protein>
<gene>
    <name evidence="6" type="ORF">B4U79_01712</name>
    <name evidence="7" type="ORF">B4U79_10620</name>
</gene>
<dbReference type="Pfam" id="PF13000">
    <property type="entry name" value="Acatn"/>
    <property type="match status" value="3"/>
</dbReference>
<dbReference type="OrthoDB" id="6415790at2759"/>
<feature type="transmembrane region" description="Helical" evidence="5">
    <location>
        <begin position="268"/>
        <end position="292"/>
    </location>
</feature>
<comment type="caution">
    <text evidence="7">The sequence shown here is derived from an EMBL/GenBank/DDBJ whole genome shotgun (WGS) entry which is preliminary data.</text>
</comment>
<dbReference type="InterPro" id="IPR024371">
    <property type="entry name" value="AcetylCoA_trans_1-like"/>
</dbReference>
<evidence type="ECO:0000256" key="4">
    <source>
        <dbReference type="ARBA" id="ARBA00023136"/>
    </source>
</evidence>
<dbReference type="PANTHER" id="PTHR12778">
    <property type="entry name" value="SOLUTE CARRIER FAMILY 33 ACETYL-COA TRANSPORTER -RELATED"/>
    <property type="match status" value="1"/>
</dbReference>
<dbReference type="Gene3D" id="1.20.1250.20">
    <property type="entry name" value="MFS general substrate transporter like domains"/>
    <property type="match status" value="1"/>
</dbReference>
<evidence type="ECO:0000256" key="3">
    <source>
        <dbReference type="ARBA" id="ARBA00022989"/>
    </source>
</evidence>
<keyword evidence="2 5" id="KW-0812">Transmembrane</keyword>
<feature type="transmembrane region" description="Helical" evidence="5">
    <location>
        <begin position="226"/>
        <end position="244"/>
    </location>
</feature>
<evidence type="ECO:0000313" key="7">
    <source>
        <dbReference type="EMBL" id="RWS03107.1"/>
    </source>
</evidence>
<reference evidence="7 8" key="1">
    <citation type="journal article" date="2018" name="Gigascience">
        <title>Genomes of trombidid mites reveal novel predicted allergens and laterally-transferred genes associated with secondary metabolism.</title>
        <authorList>
            <person name="Dong X."/>
            <person name="Chaisiri K."/>
            <person name="Xia D."/>
            <person name="Armstrong S.D."/>
            <person name="Fang Y."/>
            <person name="Donnelly M.J."/>
            <person name="Kadowaki T."/>
            <person name="McGarry J.W."/>
            <person name="Darby A.C."/>
            <person name="Makepeace B.L."/>
        </authorList>
    </citation>
    <scope>NUCLEOTIDE SEQUENCE [LARGE SCALE GENOMIC DNA]</scope>
    <source>
        <strain evidence="7">UoL-WK</strain>
    </source>
</reference>
<keyword evidence="8" id="KW-1185">Reference proteome</keyword>
<name>A0A3S3P843_9ACAR</name>
<dbReference type="SUPFAM" id="SSF103473">
    <property type="entry name" value="MFS general substrate transporter"/>
    <property type="match status" value="1"/>
</dbReference>
<organism evidence="7 8">
    <name type="scientific">Dinothrombium tinctorium</name>
    <dbReference type="NCBI Taxonomy" id="1965070"/>
    <lineage>
        <taxon>Eukaryota</taxon>
        <taxon>Metazoa</taxon>
        <taxon>Ecdysozoa</taxon>
        <taxon>Arthropoda</taxon>
        <taxon>Chelicerata</taxon>
        <taxon>Arachnida</taxon>
        <taxon>Acari</taxon>
        <taxon>Acariformes</taxon>
        <taxon>Trombidiformes</taxon>
        <taxon>Prostigmata</taxon>
        <taxon>Anystina</taxon>
        <taxon>Parasitengona</taxon>
        <taxon>Trombidioidea</taxon>
        <taxon>Trombidiidae</taxon>
        <taxon>Dinothrombium</taxon>
    </lineage>
</organism>
<keyword evidence="4 5" id="KW-0472">Membrane</keyword>
<dbReference type="AlphaFoldDB" id="A0A3S3P843"/>
<dbReference type="Proteomes" id="UP000285301">
    <property type="component" value="Unassembled WGS sequence"/>
</dbReference>
<evidence type="ECO:0000256" key="5">
    <source>
        <dbReference type="SAM" id="Phobius"/>
    </source>
</evidence>
<evidence type="ECO:0000313" key="6">
    <source>
        <dbReference type="EMBL" id="RWS03089.1"/>
    </source>
</evidence>
<feature type="transmembrane region" description="Helical" evidence="5">
    <location>
        <begin position="312"/>
        <end position="331"/>
    </location>
</feature>
<dbReference type="InterPro" id="IPR004752">
    <property type="entry name" value="AmpG_permease/AT-1"/>
</dbReference>
<dbReference type="STRING" id="1965070.A0A3S3P843"/>
<evidence type="ECO:0000313" key="8">
    <source>
        <dbReference type="Proteomes" id="UP000285301"/>
    </source>
</evidence>